<dbReference type="STRING" id="1308866.J416_08934"/>
<evidence type="ECO:0000313" key="12">
    <source>
        <dbReference type="Proteomes" id="UP000012283"/>
    </source>
</evidence>
<keyword evidence="12" id="KW-1185">Reference proteome</keyword>
<name>N4WQS8_9BACI</name>
<dbReference type="GO" id="GO:0140114">
    <property type="term" value="P:cellular detoxification of fluoride"/>
    <property type="evidence" value="ECO:0007669"/>
    <property type="project" value="UniProtKB-UniRule"/>
</dbReference>
<keyword evidence="3 10" id="KW-0812">Transmembrane</keyword>
<protein>
    <recommendedName>
        <fullName evidence="10">Fluoride-specific ion channel FluC</fullName>
    </recommendedName>
</protein>
<keyword evidence="4 10" id="KW-1133">Transmembrane helix</keyword>
<keyword evidence="5 10" id="KW-0472">Membrane</keyword>
<sequence length="119" mass="13112">MNSVMVCIGGCIGAMARYGASLQWNTNERAIPIGTWVVNVLGSIMLSIVYIAYQHQWLTTLGWSFLGIGFCGAFTTFSTFSLELYEFIDKGKWKVALIYAGTSIGISLFVVGLMLFIFT</sequence>
<comment type="subcellular location">
    <subcellularLocation>
        <location evidence="1 10">Cell membrane</location>
        <topology evidence="1 10">Multi-pass membrane protein</topology>
    </subcellularLocation>
</comment>
<comment type="activity regulation">
    <text evidence="10">Na(+) is not transported, but it plays an essential structural role and its presence is essential for fluoride channel function.</text>
</comment>
<evidence type="ECO:0000256" key="10">
    <source>
        <dbReference type="HAMAP-Rule" id="MF_00454"/>
    </source>
</evidence>
<dbReference type="GO" id="GO:0046872">
    <property type="term" value="F:metal ion binding"/>
    <property type="evidence" value="ECO:0007669"/>
    <property type="project" value="UniProtKB-KW"/>
</dbReference>
<feature type="transmembrane region" description="Helical" evidence="10">
    <location>
        <begin position="65"/>
        <end position="85"/>
    </location>
</feature>
<feature type="binding site" evidence="10">
    <location>
        <position position="72"/>
    </location>
    <ligand>
        <name>Na(+)</name>
        <dbReference type="ChEBI" id="CHEBI:29101"/>
        <note>structural</note>
    </ligand>
</feature>
<evidence type="ECO:0000256" key="4">
    <source>
        <dbReference type="ARBA" id="ARBA00022989"/>
    </source>
</evidence>
<proteinExistence type="inferred from homology"/>
<dbReference type="GO" id="GO:0005886">
    <property type="term" value="C:plasma membrane"/>
    <property type="evidence" value="ECO:0007669"/>
    <property type="project" value="UniProtKB-SubCell"/>
</dbReference>
<keyword evidence="10" id="KW-0479">Metal-binding</keyword>
<evidence type="ECO:0000256" key="8">
    <source>
        <dbReference type="ARBA" id="ARBA00035585"/>
    </source>
</evidence>
<comment type="similarity">
    <text evidence="7 10">Belongs to the fluoride channel Fluc/FEX (TC 1.A.43) family.</text>
</comment>
<feature type="transmembrane region" description="Helical" evidence="10">
    <location>
        <begin position="97"/>
        <end position="118"/>
    </location>
</feature>
<organism evidence="11 12">
    <name type="scientific">Gracilibacillus halophilus YIM-C55.5</name>
    <dbReference type="NCBI Taxonomy" id="1308866"/>
    <lineage>
        <taxon>Bacteria</taxon>
        <taxon>Bacillati</taxon>
        <taxon>Bacillota</taxon>
        <taxon>Bacilli</taxon>
        <taxon>Bacillales</taxon>
        <taxon>Bacillaceae</taxon>
        <taxon>Gracilibacillus</taxon>
    </lineage>
</organism>
<dbReference type="eggNOG" id="COG0239">
    <property type="taxonomic scope" value="Bacteria"/>
</dbReference>
<dbReference type="RefSeq" id="WP_003468597.1">
    <property type="nucleotide sequence ID" value="NZ_APML01000030.1"/>
</dbReference>
<evidence type="ECO:0000256" key="9">
    <source>
        <dbReference type="ARBA" id="ARBA00049940"/>
    </source>
</evidence>
<accession>N4WQS8</accession>
<dbReference type="PATRIC" id="fig|1308866.3.peg.1808"/>
<dbReference type="OrthoDB" id="9815830at2"/>
<keyword evidence="10" id="KW-0406">Ion transport</keyword>
<dbReference type="Proteomes" id="UP000012283">
    <property type="component" value="Unassembled WGS sequence"/>
</dbReference>
<reference evidence="11 12" key="1">
    <citation type="submission" date="2013-03" db="EMBL/GenBank/DDBJ databases">
        <title>Draft genome sequence of Gracibacillus halophilus YIM-C55.5, a moderately halophilic and thermophilic organism from the Xiaochaidamu salt lake.</title>
        <authorList>
            <person name="Sugumar T."/>
            <person name="Polireddy D.R."/>
            <person name="Antony A."/>
            <person name="Madhava Y.R."/>
            <person name="Sivakumar N."/>
        </authorList>
    </citation>
    <scope>NUCLEOTIDE SEQUENCE [LARGE SCALE GENOMIC DNA]</scope>
    <source>
        <strain evidence="11 12">YIM-C55.5</strain>
    </source>
</reference>
<dbReference type="Pfam" id="PF02537">
    <property type="entry name" value="CRCB"/>
    <property type="match status" value="1"/>
</dbReference>
<feature type="binding site" evidence="10">
    <location>
        <position position="75"/>
    </location>
    <ligand>
        <name>Na(+)</name>
        <dbReference type="ChEBI" id="CHEBI:29101"/>
        <note>structural</note>
    </ligand>
</feature>
<keyword evidence="10" id="KW-0813">Transport</keyword>
<comment type="function">
    <text evidence="9 10">Fluoride-specific ion channel. Important for reducing fluoride concentration in the cell, thus reducing its toxicity.</text>
</comment>
<dbReference type="AlphaFoldDB" id="N4WQS8"/>
<keyword evidence="10" id="KW-0915">Sodium</keyword>
<comment type="caution">
    <text evidence="11">The sequence shown here is derived from an EMBL/GenBank/DDBJ whole genome shotgun (WGS) entry which is preliminary data.</text>
</comment>
<feature type="transmembrane region" description="Helical" evidence="10">
    <location>
        <begin position="33"/>
        <end position="53"/>
    </location>
</feature>
<keyword evidence="2 10" id="KW-1003">Cell membrane</keyword>
<dbReference type="HAMAP" id="MF_00454">
    <property type="entry name" value="FluC"/>
    <property type="match status" value="1"/>
</dbReference>
<dbReference type="EMBL" id="APML01000030">
    <property type="protein sequence ID" value="ENH96810.1"/>
    <property type="molecule type" value="Genomic_DNA"/>
</dbReference>
<evidence type="ECO:0000256" key="6">
    <source>
        <dbReference type="ARBA" id="ARBA00023303"/>
    </source>
</evidence>
<evidence type="ECO:0000256" key="1">
    <source>
        <dbReference type="ARBA" id="ARBA00004651"/>
    </source>
</evidence>
<dbReference type="InterPro" id="IPR003691">
    <property type="entry name" value="FluC"/>
</dbReference>
<evidence type="ECO:0000256" key="7">
    <source>
        <dbReference type="ARBA" id="ARBA00035120"/>
    </source>
</evidence>
<evidence type="ECO:0000313" key="11">
    <source>
        <dbReference type="EMBL" id="ENH96810.1"/>
    </source>
</evidence>
<keyword evidence="6 10" id="KW-0407">Ion channel</keyword>
<evidence type="ECO:0000256" key="3">
    <source>
        <dbReference type="ARBA" id="ARBA00022692"/>
    </source>
</evidence>
<dbReference type="GO" id="GO:0062054">
    <property type="term" value="F:fluoride channel activity"/>
    <property type="evidence" value="ECO:0007669"/>
    <property type="project" value="UniProtKB-UniRule"/>
</dbReference>
<evidence type="ECO:0000256" key="5">
    <source>
        <dbReference type="ARBA" id="ARBA00023136"/>
    </source>
</evidence>
<evidence type="ECO:0000256" key="2">
    <source>
        <dbReference type="ARBA" id="ARBA00022475"/>
    </source>
</evidence>
<gene>
    <name evidence="10" type="primary">fluC</name>
    <name evidence="10" type="synonym">crcB</name>
    <name evidence="11" type="ORF">J416_08934</name>
</gene>
<comment type="catalytic activity">
    <reaction evidence="8">
        <text>fluoride(in) = fluoride(out)</text>
        <dbReference type="Rhea" id="RHEA:76159"/>
        <dbReference type="ChEBI" id="CHEBI:17051"/>
    </reaction>
    <physiologicalReaction direction="left-to-right" evidence="8">
        <dbReference type="Rhea" id="RHEA:76160"/>
    </physiologicalReaction>
</comment>
<dbReference type="PANTHER" id="PTHR28259">
    <property type="entry name" value="FLUORIDE EXPORT PROTEIN 1-RELATED"/>
    <property type="match status" value="1"/>
</dbReference>
<dbReference type="PANTHER" id="PTHR28259:SF1">
    <property type="entry name" value="FLUORIDE EXPORT PROTEIN 1-RELATED"/>
    <property type="match status" value="1"/>
</dbReference>